<reference evidence="1 2" key="1">
    <citation type="submission" date="2024-05" db="EMBL/GenBank/DDBJ databases">
        <title>Genetic variation in Jamaican populations of the coffee berry borer (Hypothenemus hampei).</title>
        <authorList>
            <person name="Errbii M."/>
            <person name="Myrie A."/>
        </authorList>
    </citation>
    <scope>NUCLEOTIDE SEQUENCE [LARGE SCALE GENOMIC DNA]</scope>
    <source>
        <strain evidence="1">JA-Hopewell-2020-01-JO</strain>
        <tissue evidence="1">Whole body</tissue>
    </source>
</reference>
<comment type="caution">
    <text evidence="1">The sequence shown here is derived from an EMBL/GenBank/DDBJ whole genome shotgun (WGS) entry which is preliminary data.</text>
</comment>
<protein>
    <submittedName>
        <fullName evidence="1">Uncharacterized protein</fullName>
    </submittedName>
</protein>
<dbReference type="EMBL" id="JBDJPC010000005">
    <property type="protein sequence ID" value="KAL1501973.1"/>
    <property type="molecule type" value="Genomic_DNA"/>
</dbReference>
<name>A0ABD1ET68_HYPHA</name>
<proteinExistence type="predicted"/>
<accession>A0ABD1ET68</accession>
<dbReference type="Proteomes" id="UP001566132">
    <property type="component" value="Unassembled WGS sequence"/>
</dbReference>
<dbReference type="AlphaFoldDB" id="A0ABD1ET68"/>
<evidence type="ECO:0000313" key="1">
    <source>
        <dbReference type="EMBL" id="KAL1501973.1"/>
    </source>
</evidence>
<evidence type="ECO:0000313" key="2">
    <source>
        <dbReference type="Proteomes" id="UP001566132"/>
    </source>
</evidence>
<sequence length="221" mass="25405">MLRSIFSLIQKILDSDKKYNNTKSRRVIYCFTEENENSVKMNFEVDSKQRKVKKMLRSEQTSKGIDSNGRTFSIDTSHGDVVTCKHHSNINIVLKTSKDQLNRVVFSNTQEEHHKNNTNGGDVDLDIQPKVDDLIVDFPRKSVQYSLKGAVQLGNLLEQIQKMRTGLEKLHEIALQFNCSENLNEDFNCLINNVRPHLEQHSSDKSDVKEKVELLSSKILD</sequence>
<gene>
    <name evidence="1" type="ORF">ABEB36_007191</name>
</gene>
<keyword evidence="2" id="KW-1185">Reference proteome</keyword>
<organism evidence="1 2">
    <name type="scientific">Hypothenemus hampei</name>
    <name type="common">Coffee berry borer</name>
    <dbReference type="NCBI Taxonomy" id="57062"/>
    <lineage>
        <taxon>Eukaryota</taxon>
        <taxon>Metazoa</taxon>
        <taxon>Ecdysozoa</taxon>
        <taxon>Arthropoda</taxon>
        <taxon>Hexapoda</taxon>
        <taxon>Insecta</taxon>
        <taxon>Pterygota</taxon>
        <taxon>Neoptera</taxon>
        <taxon>Endopterygota</taxon>
        <taxon>Coleoptera</taxon>
        <taxon>Polyphaga</taxon>
        <taxon>Cucujiformia</taxon>
        <taxon>Curculionidae</taxon>
        <taxon>Scolytinae</taxon>
        <taxon>Hypothenemus</taxon>
    </lineage>
</organism>